<dbReference type="OrthoDB" id="5826790at2"/>
<dbReference type="KEGG" id="ceu:A7L45_16460"/>
<gene>
    <name evidence="1" type="ORF">A7L45_16460</name>
</gene>
<proteinExistence type="predicted"/>
<protein>
    <submittedName>
        <fullName evidence="1">Uncharacterized protein</fullName>
    </submittedName>
</protein>
<evidence type="ECO:0000313" key="1">
    <source>
        <dbReference type="EMBL" id="APC41556.1"/>
    </source>
</evidence>
<reference evidence="2" key="1">
    <citation type="journal article" date="2016" name="Front. Microbiol.">
        <title>Complete Genome Sequence of Clostridium estertheticum DSM 8809, a Microbe Identified in Spoiled Vacuum Packed Beef.</title>
        <authorList>
            <person name="Yu Z."/>
            <person name="Gunn L."/>
            <person name="Brennan E."/>
            <person name="Reid R."/>
            <person name="Wall P.G."/>
            <person name="Gaora O.P."/>
            <person name="Hurley D."/>
            <person name="Bolton D."/>
            <person name="Fanning S."/>
        </authorList>
    </citation>
    <scope>NUCLEOTIDE SEQUENCE [LARGE SCALE GENOMIC DNA]</scope>
    <source>
        <strain evidence="2">DSM 8809</strain>
    </source>
</reference>
<organism evidence="1 2">
    <name type="scientific">Clostridium estertheticum subsp. estertheticum</name>
    <dbReference type="NCBI Taxonomy" id="1552"/>
    <lineage>
        <taxon>Bacteria</taxon>
        <taxon>Bacillati</taxon>
        <taxon>Bacillota</taxon>
        <taxon>Clostridia</taxon>
        <taxon>Eubacteriales</taxon>
        <taxon>Clostridiaceae</taxon>
        <taxon>Clostridium</taxon>
    </lineage>
</organism>
<sequence length="167" mass="19562">MINHKEFINESKLSKLMQVDERNIVNLNDDGFEYCNGYLIVECTYDLDIVIQKLFKIGAITNYRNWTPTLSTELGFVTKCENELEAIKTPYLKDVRSKGIVNIFKIGDKFVSYQKEYVDIFKNVQYRASNDGILPNLRIYVNEEFIGVIMPLRDEHDLLSEIYENKN</sequence>
<dbReference type="EMBL" id="CP015756">
    <property type="protein sequence ID" value="APC41556.1"/>
    <property type="molecule type" value="Genomic_DNA"/>
</dbReference>
<dbReference type="RefSeq" id="WP_071613848.1">
    <property type="nucleotide sequence ID" value="NZ_CP015756.1"/>
</dbReference>
<dbReference type="AlphaFoldDB" id="A0A1J0GJL6"/>
<evidence type="ECO:0000313" key="2">
    <source>
        <dbReference type="Proteomes" id="UP000182569"/>
    </source>
</evidence>
<name>A0A1J0GJL6_9CLOT</name>
<dbReference type="STRING" id="1552.A7L45_16460"/>
<dbReference type="Proteomes" id="UP000182569">
    <property type="component" value="Chromosome"/>
</dbReference>
<keyword evidence="2" id="KW-1185">Reference proteome</keyword>
<accession>A0A1J0GJL6</accession>